<proteinExistence type="predicted"/>
<reference evidence="2" key="1">
    <citation type="submission" date="2021-06" db="EMBL/GenBank/DDBJ databases">
        <authorList>
            <person name="Kallberg Y."/>
            <person name="Tangrot J."/>
            <person name="Rosling A."/>
        </authorList>
    </citation>
    <scope>NUCLEOTIDE SEQUENCE</scope>
    <source>
        <strain evidence="2">MA453B</strain>
    </source>
</reference>
<feature type="non-terminal residue" evidence="2">
    <location>
        <position position="252"/>
    </location>
</feature>
<keyword evidence="3" id="KW-1185">Reference proteome</keyword>
<dbReference type="AlphaFoldDB" id="A0A9N9P990"/>
<name>A0A9N9P990_9GLOM</name>
<comment type="caution">
    <text evidence="2">The sequence shown here is derived from an EMBL/GenBank/DDBJ whole genome shotgun (WGS) entry which is preliminary data.</text>
</comment>
<protein>
    <submittedName>
        <fullName evidence="2">23847_t:CDS:1</fullName>
    </submittedName>
</protein>
<sequence length="252" mass="28299">MPSTITTVCYITDRQESTTSKALTIVKAAEVITFSPEDVLLVTGKFRFVENLDDEGKKFPVLKIVLHHVIQLTIDPTDLPAFPLLINMTAIVVEPSRSESNDDNISLVVETRDFMDQDHTVLKLECYYLKSAQHLIPTTTSAKKGSTLFMNEELLIDDDYTFIVHFCSINFIEHQKSINAKNLTDLPWLSRSNKPPVNESGTEKVTYTIASRVKGGRRKKTSTTARSYPGLKNHPKISDLAKKALNQNQSVD</sequence>
<gene>
    <name evidence="2" type="ORF">DERYTH_LOCUS26455</name>
</gene>
<evidence type="ECO:0000313" key="3">
    <source>
        <dbReference type="Proteomes" id="UP000789405"/>
    </source>
</evidence>
<accession>A0A9N9P990</accession>
<dbReference type="Proteomes" id="UP000789405">
    <property type="component" value="Unassembled WGS sequence"/>
</dbReference>
<dbReference type="EMBL" id="CAJVPY010055396">
    <property type="protein sequence ID" value="CAG8817548.1"/>
    <property type="molecule type" value="Genomic_DNA"/>
</dbReference>
<dbReference type="OrthoDB" id="2396944at2759"/>
<evidence type="ECO:0000313" key="2">
    <source>
        <dbReference type="EMBL" id="CAG8817548.1"/>
    </source>
</evidence>
<organism evidence="2 3">
    <name type="scientific">Dentiscutata erythropus</name>
    <dbReference type="NCBI Taxonomy" id="1348616"/>
    <lineage>
        <taxon>Eukaryota</taxon>
        <taxon>Fungi</taxon>
        <taxon>Fungi incertae sedis</taxon>
        <taxon>Mucoromycota</taxon>
        <taxon>Glomeromycotina</taxon>
        <taxon>Glomeromycetes</taxon>
        <taxon>Diversisporales</taxon>
        <taxon>Gigasporaceae</taxon>
        <taxon>Dentiscutata</taxon>
    </lineage>
</organism>
<feature type="region of interest" description="Disordered" evidence="1">
    <location>
        <begin position="212"/>
        <end position="252"/>
    </location>
</feature>
<evidence type="ECO:0000256" key="1">
    <source>
        <dbReference type="SAM" id="MobiDB-lite"/>
    </source>
</evidence>